<keyword evidence="5" id="KW-1185">Reference proteome</keyword>
<feature type="domain" description="NmrA-like" evidence="3">
    <location>
        <begin position="6"/>
        <end position="149"/>
    </location>
</feature>
<dbReference type="OrthoDB" id="419598at2759"/>
<proteinExistence type="inferred from homology"/>
<comment type="caution">
    <text evidence="4">The sequence shown here is derived from an EMBL/GenBank/DDBJ whole genome shotgun (WGS) entry which is preliminary data.</text>
</comment>
<protein>
    <recommendedName>
        <fullName evidence="3">NmrA-like domain-containing protein</fullName>
    </recommendedName>
</protein>
<keyword evidence="2" id="KW-0521">NADP</keyword>
<evidence type="ECO:0000259" key="3">
    <source>
        <dbReference type="Pfam" id="PF05368"/>
    </source>
</evidence>
<name>A0A9P6DTK8_9AGAM</name>
<reference evidence="4" key="1">
    <citation type="journal article" date="2020" name="Nat. Commun.">
        <title>Large-scale genome sequencing of mycorrhizal fungi provides insights into the early evolution of symbiotic traits.</title>
        <authorList>
            <person name="Miyauchi S."/>
            <person name="Kiss E."/>
            <person name="Kuo A."/>
            <person name="Drula E."/>
            <person name="Kohler A."/>
            <person name="Sanchez-Garcia M."/>
            <person name="Morin E."/>
            <person name="Andreopoulos B."/>
            <person name="Barry K.W."/>
            <person name="Bonito G."/>
            <person name="Buee M."/>
            <person name="Carver A."/>
            <person name="Chen C."/>
            <person name="Cichocki N."/>
            <person name="Clum A."/>
            <person name="Culley D."/>
            <person name="Crous P.W."/>
            <person name="Fauchery L."/>
            <person name="Girlanda M."/>
            <person name="Hayes R.D."/>
            <person name="Keri Z."/>
            <person name="LaButti K."/>
            <person name="Lipzen A."/>
            <person name="Lombard V."/>
            <person name="Magnuson J."/>
            <person name="Maillard F."/>
            <person name="Murat C."/>
            <person name="Nolan M."/>
            <person name="Ohm R.A."/>
            <person name="Pangilinan J."/>
            <person name="Pereira M.F."/>
            <person name="Perotto S."/>
            <person name="Peter M."/>
            <person name="Pfister S."/>
            <person name="Riley R."/>
            <person name="Sitrit Y."/>
            <person name="Stielow J.B."/>
            <person name="Szollosi G."/>
            <person name="Zifcakova L."/>
            <person name="Stursova M."/>
            <person name="Spatafora J.W."/>
            <person name="Tedersoo L."/>
            <person name="Vaario L.M."/>
            <person name="Yamada A."/>
            <person name="Yan M."/>
            <person name="Wang P."/>
            <person name="Xu J."/>
            <person name="Bruns T."/>
            <person name="Baldrian P."/>
            <person name="Vilgalys R."/>
            <person name="Dunand C."/>
            <person name="Henrissat B."/>
            <person name="Grigoriev I.V."/>
            <person name="Hibbett D."/>
            <person name="Nagy L.G."/>
            <person name="Martin F.M."/>
        </authorList>
    </citation>
    <scope>NUCLEOTIDE SEQUENCE</scope>
    <source>
        <strain evidence="4">UP504</strain>
    </source>
</reference>
<dbReference type="InterPro" id="IPR051164">
    <property type="entry name" value="NmrA-like_oxidored"/>
</dbReference>
<dbReference type="InterPro" id="IPR036291">
    <property type="entry name" value="NAD(P)-bd_dom_sf"/>
</dbReference>
<gene>
    <name evidence="4" type="ORF">BS47DRAFT_1395760</name>
</gene>
<dbReference type="Gene3D" id="3.90.25.10">
    <property type="entry name" value="UDP-galactose 4-epimerase, domain 1"/>
    <property type="match status" value="1"/>
</dbReference>
<dbReference type="PANTHER" id="PTHR42748">
    <property type="entry name" value="NITROGEN METABOLITE REPRESSION PROTEIN NMRA FAMILY MEMBER"/>
    <property type="match status" value="1"/>
</dbReference>
<dbReference type="InterPro" id="IPR008030">
    <property type="entry name" value="NmrA-like"/>
</dbReference>
<evidence type="ECO:0000313" key="4">
    <source>
        <dbReference type="EMBL" id="KAF9510668.1"/>
    </source>
</evidence>
<evidence type="ECO:0000256" key="1">
    <source>
        <dbReference type="ARBA" id="ARBA00006328"/>
    </source>
</evidence>
<dbReference type="EMBL" id="MU129012">
    <property type="protein sequence ID" value="KAF9510668.1"/>
    <property type="molecule type" value="Genomic_DNA"/>
</dbReference>
<comment type="similarity">
    <text evidence="1">Belongs to the NmrA-type oxidoreductase family.</text>
</comment>
<evidence type="ECO:0000256" key="2">
    <source>
        <dbReference type="ARBA" id="ARBA00022857"/>
    </source>
</evidence>
<evidence type="ECO:0000313" key="5">
    <source>
        <dbReference type="Proteomes" id="UP000886523"/>
    </source>
</evidence>
<dbReference type="Pfam" id="PF05368">
    <property type="entry name" value="NmrA"/>
    <property type="match status" value="1"/>
</dbReference>
<organism evidence="4 5">
    <name type="scientific">Hydnum rufescens UP504</name>
    <dbReference type="NCBI Taxonomy" id="1448309"/>
    <lineage>
        <taxon>Eukaryota</taxon>
        <taxon>Fungi</taxon>
        <taxon>Dikarya</taxon>
        <taxon>Basidiomycota</taxon>
        <taxon>Agaricomycotina</taxon>
        <taxon>Agaricomycetes</taxon>
        <taxon>Cantharellales</taxon>
        <taxon>Hydnaceae</taxon>
        <taxon>Hydnum</taxon>
    </lineage>
</organism>
<accession>A0A9P6DTK8</accession>
<dbReference type="Proteomes" id="UP000886523">
    <property type="component" value="Unassembled WGS sequence"/>
</dbReference>
<dbReference type="PANTHER" id="PTHR42748:SF7">
    <property type="entry name" value="NMRA LIKE REDOX SENSOR 1-RELATED"/>
    <property type="match status" value="1"/>
</dbReference>
<dbReference type="SUPFAM" id="SSF51735">
    <property type="entry name" value="NAD(P)-binding Rossmann-fold domains"/>
    <property type="match status" value="1"/>
</dbReference>
<sequence>MTLTEEKVVVIVGSTGVQGGSVARTLLNDGTFAVRALTGDANIAQDFKALGAEVVAADTEDVESLKKEFRDAWGVFGLIFRASRDSTRLVTHSLDFAFHHGNQAETQAHEEQYGRNLTDVAEAEGVQHFVWSTLPYIEAYTVYHFAPKVAESAVQRDIELGQHYEIWGMQILFFAERVTASYSPWTFLPHLKCLSFDADEIGSWVLVALKSERTAYNACGEILIALKYAETGEEHIESLGNELWLKFHEIDLRWASLRTTLAAKTLICRFMIYSLVIEDTLTK</sequence>
<dbReference type="Gene3D" id="3.40.50.720">
    <property type="entry name" value="NAD(P)-binding Rossmann-like Domain"/>
    <property type="match status" value="1"/>
</dbReference>
<dbReference type="AlphaFoldDB" id="A0A9P6DTK8"/>